<name>A0ABP8IDZ5_9BURK</name>
<protein>
    <submittedName>
        <fullName evidence="2">Uncharacterized protein</fullName>
    </submittedName>
</protein>
<comment type="caution">
    <text evidence="2">The sequence shown here is derived from an EMBL/GenBank/DDBJ whole genome shotgun (WGS) entry which is preliminary data.</text>
</comment>
<accession>A0ABP8IDZ5</accession>
<feature type="compositionally biased region" description="Basic and acidic residues" evidence="1">
    <location>
        <begin position="90"/>
        <end position="106"/>
    </location>
</feature>
<dbReference type="Proteomes" id="UP001500975">
    <property type="component" value="Unassembled WGS sequence"/>
</dbReference>
<evidence type="ECO:0000256" key="1">
    <source>
        <dbReference type="SAM" id="MobiDB-lite"/>
    </source>
</evidence>
<feature type="region of interest" description="Disordered" evidence="1">
    <location>
        <begin position="1"/>
        <end position="76"/>
    </location>
</feature>
<keyword evidence="3" id="KW-1185">Reference proteome</keyword>
<feature type="region of interest" description="Disordered" evidence="1">
    <location>
        <begin position="90"/>
        <end position="136"/>
    </location>
</feature>
<proteinExistence type="predicted"/>
<gene>
    <name evidence="2" type="ORF">GCM10023165_50350</name>
</gene>
<evidence type="ECO:0000313" key="3">
    <source>
        <dbReference type="Proteomes" id="UP001500975"/>
    </source>
</evidence>
<evidence type="ECO:0000313" key="2">
    <source>
        <dbReference type="EMBL" id="GAA4356944.1"/>
    </source>
</evidence>
<reference evidence="3" key="1">
    <citation type="journal article" date="2019" name="Int. J. Syst. Evol. Microbiol.">
        <title>The Global Catalogue of Microorganisms (GCM) 10K type strain sequencing project: providing services to taxonomists for standard genome sequencing and annotation.</title>
        <authorList>
            <consortium name="The Broad Institute Genomics Platform"/>
            <consortium name="The Broad Institute Genome Sequencing Center for Infectious Disease"/>
            <person name="Wu L."/>
            <person name="Ma J."/>
        </authorList>
    </citation>
    <scope>NUCLEOTIDE SEQUENCE [LARGE SCALE GENOMIC DNA]</scope>
    <source>
        <strain evidence="3">JCM 17804</strain>
    </source>
</reference>
<organism evidence="2 3">
    <name type="scientific">Variovorax defluvii</name>
    <dbReference type="NCBI Taxonomy" id="913761"/>
    <lineage>
        <taxon>Bacteria</taxon>
        <taxon>Pseudomonadati</taxon>
        <taxon>Pseudomonadota</taxon>
        <taxon>Betaproteobacteria</taxon>
        <taxon>Burkholderiales</taxon>
        <taxon>Comamonadaceae</taxon>
        <taxon>Variovorax</taxon>
    </lineage>
</organism>
<sequence length="136" mass="14457">MTRSAKRGVIRSDTVLCPQESGTAKEDQGAHQASIESVEAGRLNVEQAGKTMGQIGSRSAGQQHRQREQQCRAEQATSIEHVAQSVAHLGEDHMAEPGARRAEPGCRGKAQTLGRPARGGGVDVPARLGLSQGRPW</sequence>
<dbReference type="EMBL" id="BAABGJ010000081">
    <property type="protein sequence ID" value="GAA4356944.1"/>
    <property type="molecule type" value="Genomic_DNA"/>
</dbReference>